<protein>
    <submittedName>
        <fullName evidence="2">Uncharacterized protein</fullName>
    </submittedName>
</protein>
<organism evidence="2 3">
    <name type="scientific">Cylindrobasidium torrendii FP15055 ss-10</name>
    <dbReference type="NCBI Taxonomy" id="1314674"/>
    <lineage>
        <taxon>Eukaryota</taxon>
        <taxon>Fungi</taxon>
        <taxon>Dikarya</taxon>
        <taxon>Basidiomycota</taxon>
        <taxon>Agaricomycotina</taxon>
        <taxon>Agaricomycetes</taxon>
        <taxon>Agaricomycetidae</taxon>
        <taxon>Agaricales</taxon>
        <taxon>Marasmiineae</taxon>
        <taxon>Physalacriaceae</taxon>
        <taxon>Cylindrobasidium</taxon>
    </lineage>
</organism>
<sequence length="121" mass="13446">MRLKTRPYHGFDLTLHQVSIWARLSLWWQPLKSTIRDHTQNPQTSPRVFCNIQRPTLGYTSPIQAAPHCPAPNATSKHPVSHPYPDKHNPSEGTPSLIPVLNPPACTSCPALRVILSRSGG</sequence>
<evidence type="ECO:0000313" key="2">
    <source>
        <dbReference type="EMBL" id="KIY70522.1"/>
    </source>
</evidence>
<dbReference type="Proteomes" id="UP000054007">
    <property type="component" value="Unassembled WGS sequence"/>
</dbReference>
<accession>A0A0D7BJ74</accession>
<dbReference type="AlphaFoldDB" id="A0A0D7BJ74"/>
<proteinExistence type="predicted"/>
<reference evidence="2 3" key="1">
    <citation type="journal article" date="2015" name="Fungal Genet. Biol.">
        <title>Evolution of novel wood decay mechanisms in Agaricales revealed by the genome sequences of Fistulina hepatica and Cylindrobasidium torrendii.</title>
        <authorList>
            <person name="Floudas D."/>
            <person name="Held B.W."/>
            <person name="Riley R."/>
            <person name="Nagy L.G."/>
            <person name="Koehler G."/>
            <person name="Ransdell A.S."/>
            <person name="Younus H."/>
            <person name="Chow J."/>
            <person name="Chiniquy J."/>
            <person name="Lipzen A."/>
            <person name="Tritt A."/>
            <person name="Sun H."/>
            <person name="Haridas S."/>
            <person name="LaButti K."/>
            <person name="Ohm R.A."/>
            <person name="Kues U."/>
            <person name="Blanchette R.A."/>
            <person name="Grigoriev I.V."/>
            <person name="Minto R.E."/>
            <person name="Hibbett D.S."/>
        </authorList>
    </citation>
    <scope>NUCLEOTIDE SEQUENCE [LARGE SCALE GENOMIC DNA]</scope>
    <source>
        <strain evidence="2 3">FP15055 ss-10</strain>
    </source>
</reference>
<evidence type="ECO:0000256" key="1">
    <source>
        <dbReference type="SAM" id="MobiDB-lite"/>
    </source>
</evidence>
<feature type="region of interest" description="Disordered" evidence="1">
    <location>
        <begin position="61"/>
        <end position="97"/>
    </location>
</feature>
<dbReference type="EMBL" id="KN880467">
    <property type="protein sequence ID" value="KIY70522.1"/>
    <property type="molecule type" value="Genomic_DNA"/>
</dbReference>
<gene>
    <name evidence="2" type="ORF">CYLTODRAFT_182380</name>
</gene>
<evidence type="ECO:0000313" key="3">
    <source>
        <dbReference type="Proteomes" id="UP000054007"/>
    </source>
</evidence>
<keyword evidence="3" id="KW-1185">Reference proteome</keyword>
<name>A0A0D7BJ74_9AGAR</name>